<dbReference type="Pfam" id="PF11969">
    <property type="entry name" value="DcpS_C"/>
    <property type="match status" value="1"/>
</dbReference>
<evidence type="ECO:0008006" key="5">
    <source>
        <dbReference type="Google" id="ProtNLM"/>
    </source>
</evidence>
<proteinExistence type="inferred from homology"/>
<dbReference type="GO" id="GO:0005634">
    <property type="term" value="C:nucleus"/>
    <property type="evidence" value="ECO:0007669"/>
    <property type="project" value="TreeGrafter"/>
</dbReference>
<dbReference type="InterPro" id="IPR011145">
    <property type="entry name" value="Scavenger_mRNA_decap_enz_N"/>
</dbReference>
<evidence type="ECO:0000256" key="1">
    <source>
        <dbReference type="ARBA" id="ARBA00010208"/>
    </source>
</evidence>
<dbReference type="AlphaFoldDB" id="A0AA43QIF7"/>
<keyword evidence="4" id="KW-1185">Reference proteome</keyword>
<dbReference type="InterPro" id="IPR036265">
    <property type="entry name" value="HIT-like_sf"/>
</dbReference>
<comment type="caution">
    <text evidence="3">The sequence shown here is derived from an EMBL/GenBank/DDBJ whole genome shotgun (WGS) entry which is preliminary data.</text>
</comment>
<sequence length="319" mass="36607">MAQLQTPESLIPLFRLDRLLNQDQNGRRVTLLGSIDEQPALLTAERAAFPSDESTLKAFHAALTQVNNLGDNDIYRWYLASSGTSEGAPPDLKLNLIYPCTDKHIRKYSPQEVRVITETSEIYAKYVRPYMQRMRDEGRLNWVFNILEGRSEQKDIVLRETGQGEGGDDEGFLLMPDLNWDRKTMTGLHLLAIVNRRDIWSLRDLKKTHVVWLKHMREKVLEGTTKKYPEIEKDQIKLYFHYQPTFYHLHIHVVHVMCEATSTQSIGKALSLEGVISQLETMAGNQDASMADATITCYLGTQSDLWNEVFLPLKEGRLN</sequence>
<dbReference type="InterPro" id="IPR008594">
    <property type="entry name" value="DcpS/DCS2"/>
</dbReference>
<evidence type="ECO:0000313" key="3">
    <source>
        <dbReference type="EMBL" id="MDI1486234.1"/>
    </source>
</evidence>
<dbReference type="GO" id="GO:0016787">
    <property type="term" value="F:hydrolase activity"/>
    <property type="evidence" value="ECO:0007669"/>
    <property type="project" value="InterPro"/>
</dbReference>
<dbReference type="SUPFAM" id="SSF54197">
    <property type="entry name" value="HIT-like"/>
    <property type="match status" value="1"/>
</dbReference>
<dbReference type="Gene3D" id="3.30.200.40">
    <property type="entry name" value="Scavenger mRNA decapping enzyme, N-terminal domain"/>
    <property type="match status" value="1"/>
</dbReference>
<evidence type="ECO:0000256" key="2">
    <source>
        <dbReference type="PIRSR" id="PIRSR028973-1"/>
    </source>
</evidence>
<dbReference type="EMBL" id="JAPUFD010000003">
    <property type="protein sequence ID" value="MDI1486234.1"/>
    <property type="molecule type" value="Genomic_DNA"/>
</dbReference>
<dbReference type="SUPFAM" id="SSF102860">
    <property type="entry name" value="mRNA decapping enzyme DcpS N-terminal domain"/>
    <property type="match status" value="1"/>
</dbReference>
<dbReference type="Proteomes" id="UP001161017">
    <property type="component" value="Unassembled WGS sequence"/>
</dbReference>
<dbReference type="PANTHER" id="PTHR12978:SF0">
    <property type="entry name" value="M7GPPPX DIPHOSPHATASE"/>
    <property type="match status" value="1"/>
</dbReference>
<name>A0AA43QIF7_9LECA</name>
<reference evidence="3" key="1">
    <citation type="journal article" date="2023" name="Genome Biol. Evol.">
        <title>First Whole Genome Sequence and Flow Cytometry Genome Size Data for the Lichen-Forming Fungus Ramalina farinacea (Ascomycota).</title>
        <authorList>
            <person name="Llewellyn T."/>
            <person name="Mian S."/>
            <person name="Hill R."/>
            <person name="Leitch I.J."/>
            <person name="Gaya E."/>
        </authorList>
    </citation>
    <scope>NUCLEOTIDE SEQUENCE</scope>
    <source>
        <strain evidence="3">LIQ254RAFAR</strain>
    </source>
</reference>
<dbReference type="FunFam" id="3.30.428.10:FF:000016">
    <property type="entry name" value="Scavenger mRNA decapping enzyme"/>
    <property type="match status" value="1"/>
</dbReference>
<dbReference type="Gene3D" id="3.30.428.10">
    <property type="entry name" value="HIT-like"/>
    <property type="match status" value="1"/>
</dbReference>
<dbReference type="PIRSF" id="PIRSF028973">
    <property type="entry name" value="Scavenger_mRNA_decap_enz"/>
    <property type="match status" value="1"/>
</dbReference>
<comment type="similarity">
    <text evidence="1">Belongs to the HIT family.</text>
</comment>
<accession>A0AA43QIF7</accession>
<feature type="active site" description="Nucleophile" evidence="2">
    <location>
        <position position="250"/>
    </location>
</feature>
<dbReference type="GO" id="GO:0000932">
    <property type="term" value="C:P-body"/>
    <property type="evidence" value="ECO:0007669"/>
    <property type="project" value="TreeGrafter"/>
</dbReference>
<gene>
    <name evidence="3" type="ORF">OHK93_005460</name>
</gene>
<dbReference type="GO" id="GO:0000290">
    <property type="term" value="P:deadenylation-dependent decapping of nuclear-transcribed mRNA"/>
    <property type="evidence" value="ECO:0007669"/>
    <property type="project" value="InterPro"/>
</dbReference>
<organism evidence="3 4">
    <name type="scientific">Ramalina farinacea</name>
    <dbReference type="NCBI Taxonomy" id="258253"/>
    <lineage>
        <taxon>Eukaryota</taxon>
        <taxon>Fungi</taxon>
        <taxon>Dikarya</taxon>
        <taxon>Ascomycota</taxon>
        <taxon>Pezizomycotina</taxon>
        <taxon>Lecanoromycetes</taxon>
        <taxon>OSLEUM clade</taxon>
        <taxon>Lecanoromycetidae</taxon>
        <taxon>Lecanorales</taxon>
        <taxon>Lecanorineae</taxon>
        <taxon>Ramalinaceae</taxon>
        <taxon>Ramalina</taxon>
    </lineage>
</organism>
<protein>
    <recommendedName>
        <fullName evidence="5">Scavenger mRNA decapping enzyme</fullName>
    </recommendedName>
</protein>
<dbReference type="PANTHER" id="PTHR12978">
    <property type="entry name" value="HISTIDINE TRIAD HIT PROTEIN MEMBER"/>
    <property type="match status" value="1"/>
</dbReference>
<dbReference type="Pfam" id="PF05652">
    <property type="entry name" value="DcpS"/>
    <property type="match status" value="1"/>
</dbReference>
<evidence type="ECO:0000313" key="4">
    <source>
        <dbReference type="Proteomes" id="UP001161017"/>
    </source>
</evidence>
<dbReference type="GO" id="GO:0000340">
    <property type="term" value="F:RNA 7-methylguanosine cap binding"/>
    <property type="evidence" value="ECO:0007669"/>
    <property type="project" value="TreeGrafter"/>
</dbReference>